<accession>A0A6J4RUZ0</accession>
<organism evidence="2">
    <name type="scientific">uncultured Rubrobacteraceae bacterium</name>
    <dbReference type="NCBI Taxonomy" id="349277"/>
    <lineage>
        <taxon>Bacteria</taxon>
        <taxon>Bacillati</taxon>
        <taxon>Actinomycetota</taxon>
        <taxon>Rubrobacteria</taxon>
        <taxon>Rubrobacterales</taxon>
        <taxon>Rubrobacteraceae</taxon>
        <taxon>environmental samples</taxon>
    </lineage>
</organism>
<feature type="non-terminal residue" evidence="2">
    <location>
        <position position="1"/>
    </location>
</feature>
<dbReference type="AlphaFoldDB" id="A0A6J4RUZ0"/>
<feature type="compositionally biased region" description="Basic and acidic residues" evidence="1">
    <location>
        <begin position="102"/>
        <end position="113"/>
    </location>
</feature>
<evidence type="ECO:0000313" key="2">
    <source>
        <dbReference type="EMBL" id="CAA9481681.1"/>
    </source>
</evidence>
<reference evidence="2" key="1">
    <citation type="submission" date="2020-02" db="EMBL/GenBank/DDBJ databases">
        <authorList>
            <person name="Meier V. D."/>
        </authorList>
    </citation>
    <scope>NUCLEOTIDE SEQUENCE</scope>
    <source>
        <strain evidence="2">AVDCRST_MAG25</strain>
    </source>
</reference>
<feature type="compositionally biased region" description="Basic residues" evidence="1">
    <location>
        <begin position="69"/>
        <end position="100"/>
    </location>
</feature>
<feature type="region of interest" description="Disordered" evidence="1">
    <location>
        <begin position="1"/>
        <end position="113"/>
    </location>
</feature>
<feature type="non-terminal residue" evidence="2">
    <location>
        <position position="113"/>
    </location>
</feature>
<sequence>EHLLRRSGDAPLGGRRAPVRPGGLLGARHPGARRLHVVQRGVALRGTRGGHPRRRRPRPRILVQEPAPARRRRLRSRRPSGLRRAPRRLRHTSLRRRPGRPRAVEGRREARRV</sequence>
<protein>
    <submittedName>
        <fullName evidence="2">Uncharacterized protein</fullName>
    </submittedName>
</protein>
<gene>
    <name evidence="2" type="ORF">AVDCRST_MAG25-2807</name>
</gene>
<evidence type="ECO:0000256" key="1">
    <source>
        <dbReference type="SAM" id="MobiDB-lite"/>
    </source>
</evidence>
<feature type="compositionally biased region" description="Basic residues" evidence="1">
    <location>
        <begin position="48"/>
        <end position="59"/>
    </location>
</feature>
<name>A0A6J4RUZ0_9ACTN</name>
<dbReference type="EMBL" id="CADCVI010000186">
    <property type="protein sequence ID" value="CAA9481681.1"/>
    <property type="molecule type" value="Genomic_DNA"/>
</dbReference>
<proteinExistence type="predicted"/>